<dbReference type="PANTHER" id="PTHR43329">
    <property type="entry name" value="EPOXIDE HYDROLASE"/>
    <property type="match status" value="1"/>
</dbReference>
<evidence type="ECO:0000313" key="3">
    <source>
        <dbReference type="EMBL" id="QCB27537.1"/>
    </source>
</evidence>
<dbReference type="KEGG" id="cee:CENDO_01170"/>
<proteinExistence type="predicted"/>
<dbReference type="EMBL" id="CP039247">
    <property type="protein sequence ID" value="QCB27537.1"/>
    <property type="molecule type" value="Genomic_DNA"/>
</dbReference>
<evidence type="ECO:0000256" key="1">
    <source>
        <dbReference type="ARBA" id="ARBA00022801"/>
    </source>
</evidence>
<sequence>MTVGNLPPSVVELEGPYTHEYVHTRGIRLHAAVAGDPHDPLIVLIHGSFGGWFEYRRVIAPLAALGYHVAAVDLRGYGLSDKPPTDLGQDLRVLTGDISGIIQALGHSDAVVVGDDTGAVVAWALASERPERVRGLVSISGMHPVDLRRSLLAKPWDFLWILLRAALCRMPVGLLTRCDTATRLYPIHLRMNTSQQFRGEDFDTALELRIKAANISHSARGIIWNNRLLTAVTPQKWLRARVDAPVLFIHAAQALWGPALTRARKRVRAEITPATIAGTKNLPHIENPTGFIDAVSGWLARQKL</sequence>
<evidence type="ECO:0000259" key="2">
    <source>
        <dbReference type="Pfam" id="PF00561"/>
    </source>
</evidence>
<dbReference type="InterPro" id="IPR000639">
    <property type="entry name" value="Epox_hydrolase-like"/>
</dbReference>
<keyword evidence="1 3" id="KW-0378">Hydrolase</keyword>
<keyword evidence="4" id="KW-1185">Reference proteome</keyword>
<feature type="domain" description="AB hydrolase-1" evidence="2">
    <location>
        <begin position="40"/>
        <end position="157"/>
    </location>
</feature>
<dbReference type="OrthoDB" id="2987348at2"/>
<dbReference type="Pfam" id="PF00561">
    <property type="entry name" value="Abhydrolase_1"/>
    <property type="match status" value="1"/>
</dbReference>
<dbReference type="EC" id="3.3.2.10" evidence="3"/>
<name>A0A4P7QFV9_9CORY</name>
<dbReference type="GO" id="GO:0004301">
    <property type="term" value="F:epoxide hydrolase activity"/>
    <property type="evidence" value="ECO:0007669"/>
    <property type="project" value="UniProtKB-EC"/>
</dbReference>
<dbReference type="Proteomes" id="UP000296352">
    <property type="component" value="Chromosome"/>
</dbReference>
<evidence type="ECO:0000313" key="4">
    <source>
        <dbReference type="Proteomes" id="UP000296352"/>
    </source>
</evidence>
<gene>
    <name evidence="3" type="ORF">CENDO_01170</name>
</gene>
<dbReference type="AlphaFoldDB" id="A0A4P7QFV9"/>
<dbReference type="Gene3D" id="3.40.50.1820">
    <property type="entry name" value="alpha/beta hydrolase"/>
    <property type="match status" value="1"/>
</dbReference>
<dbReference type="SUPFAM" id="SSF53474">
    <property type="entry name" value="alpha/beta-Hydrolases"/>
    <property type="match status" value="1"/>
</dbReference>
<dbReference type="PRINTS" id="PR00412">
    <property type="entry name" value="EPOXHYDRLASE"/>
</dbReference>
<organism evidence="3 4">
    <name type="scientific">Corynebacterium endometrii</name>
    <dbReference type="NCBI Taxonomy" id="2488819"/>
    <lineage>
        <taxon>Bacteria</taxon>
        <taxon>Bacillati</taxon>
        <taxon>Actinomycetota</taxon>
        <taxon>Actinomycetes</taxon>
        <taxon>Mycobacteriales</taxon>
        <taxon>Corynebacteriaceae</taxon>
        <taxon>Corynebacterium</taxon>
    </lineage>
</organism>
<accession>A0A4P7QFV9</accession>
<dbReference type="InterPro" id="IPR029058">
    <property type="entry name" value="AB_hydrolase_fold"/>
</dbReference>
<dbReference type="InterPro" id="IPR000073">
    <property type="entry name" value="AB_hydrolase_1"/>
</dbReference>
<protein>
    <submittedName>
        <fullName evidence="3">Soluble epoxide hydrolase</fullName>
        <ecNumber evidence="3">3.3.2.10</ecNumber>
    </submittedName>
</protein>
<dbReference type="PRINTS" id="PR00111">
    <property type="entry name" value="ABHYDROLASE"/>
</dbReference>
<reference evidence="3 4" key="1">
    <citation type="submission" date="2019-04" db="EMBL/GenBank/DDBJ databases">
        <title>Corynebacterium endometrii sp. nov., isolated from the uterus of a cow with endometritis.</title>
        <authorList>
            <person name="Ballas P."/>
            <person name="Ruckert C."/>
            <person name="Wagener K."/>
            <person name="Drillich M."/>
            <person name="Kaempfer P."/>
            <person name="Busse H.-J."/>
            <person name="Ehling-Schulz M."/>
        </authorList>
    </citation>
    <scope>NUCLEOTIDE SEQUENCE [LARGE SCALE GENOMIC DNA]</scope>
    <source>
        <strain evidence="3 4">LMM-1653</strain>
    </source>
</reference>
<dbReference type="RefSeq" id="WP_136140392.1">
    <property type="nucleotide sequence ID" value="NZ_CP039247.1"/>
</dbReference>